<dbReference type="GO" id="GO:0051287">
    <property type="term" value="F:NAD binding"/>
    <property type="evidence" value="ECO:0007669"/>
    <property type="project" value="UniProtKB-ARBA"/>
</dbReference>
<dbReference type="EC" id="4.1.1.101" evidence="10"/>
<dbReference type="SMART" id="SM00919">
    <property type="entry name" value="Malic_M"/>
    <property type="match status" value="1"/>
</dbReference>
<feature type="active site" description="Proton donor" evidence="12">
    <location>
        <position position="105"/>
    </location>
</feature>
<evidence type="ECO:0000256" key="10">
    <source>
        <dbReference type="ARBA" id="ARBA00066983"/>
    </source>
</evidence>
<dbReference type="PROSITE" id="PS00331">
    <property type="entry name" value="MALIC_ENZYMES"/>
    <property type="match status" value="1"/>
</dbReference>
<dbReference type="InterPro" id="IPR001891">
    <property type="entry name" value="Malic_OxRdtase"/>
</dbReference>
<dbReference type="NCBIfam" id="NF041582">
    <property type="entry name" value="malolactic"/>
    <property type="match status" value="1"/>
</dbReference>
<dbReference type="FunFam" id="3.40.50.10380:FF:000001">
    <property type="entry name" value="NAD-dependent malic enzyme"/>
    <property type="match status" value="1"/>
</dbReference>
<dbReference type="Pfam" id="PF00390">
    <property type="entry name" value="malic"/>
    <property type="match status" value="1"/>
</dbReference>
<dbReference type="InterPro" id="IPR046346">
    <property type="entry name" value="Aminoacid_DH-like_N_sf"/>
</dbReference>
<comment type="similarity">
    <text evidence="3 15">Belongs to the malic enzymes family.</text>
</comment>
<evidence type="ECO:0000256" key="14">
    <source>
        <dbReference type="PIRSR" id="PIRSR000106-3"/>
    </source>
</evidence>
<evidence type="ECO:0000256" key="8">
    <source>
        <dbReference type="ARBA" id="ARBA00023239"/>
    </source>
</evidence>
<dbReference type="InterPro" id="IPR012302">
    <property type="entry name" value="Malic_NAD-bd"/>
</dbReference>
<comment type="cofactor">
    <cofactor evidence="2">
        <name>Mn(2+)</name>
        <dbReference type="ChEBI" id="CHEBI:29035"/>
    </cofactor>
</comment>
<comment type="cofactor">
    <cofactor evidence="1">
        <name>NAD(+)</name>
        <dbReference type="ChEBI" id="CHEBI:57540"/>
    </cofactor>
</comment>
<evidence type="ECO:0000256" key="5">
    <source>
        <dbReference type="ARBA" id="ARBA00022723"/>
    </source>
</evidence>
<protein>
    <recommendedName>
        <fullName evidence="11">Malolactic enzyme</fullName>
        <ecNumber evidence="10">4.1.1.101</ecNumber>
    </recommendedName>
</protein>
<dbReference type="PANTHER" id="PTHR23406">
    <property type="entry name" value="MALIC ENZYME-RELATED"/>
    <property type="match status" value="1"/>
</dbReference>
<dbReference type="GO" id="GO:0043883">
    <property type="term" value="F:malolactic enzyme activity"/>
    <property type="evidence" value="ECO:0007669"/>
    <property type="project" value="UniProtKB-EC"/>
</dbReference>
<accession>A0ABC9Q119</accession>
<comment type="subunit">
    <text evidence="4">Homodimer.</text>
</comment>
<evidence type="ECO:0000256" key="15">
    <source>
        <dbReference type="RuleBase" id="RU003427"/>
    </source>
</evidence>
<feature type="domain" description="Malic enzyme NAD-binding" evidence="16">
    <location>
        <begin position="274"/>
        <end position="530"/>
    </location>
</feature>
<dbReference type="PANTHER" id="PTHR23406:SF34">
    <property type="entry name" value="NAD-DEPENDENT MALIC ENZYME, MITOCHONDRIAL"/>
    <property type="match status" value="1"/>
</dbReference>
<dbReference type="InterPro" id="IPR015884">
    <property type="entry name" value="Malic_enzyme_CS"/>
</dbReference>
<feature type="domain" description="Malic enzyme N-terminal" evidence="17">
    <location>
        <begin position="82"/>
        <end position="264"/>
    </location>
</feature>
<evidence type="ECO:0000256" key="2">
    <source>
        <dbReference type="ARBA" id="ARBA00001936"/>
    </source>
</evidence>
<evidence type="ECO:0000313" key="18">
    <source>
        <dbReference type="EMBL" id="EIA14362.1"/>
    </source>
</evidence>
<comment type="cofactor">
    <cofactor evidence="14">
        <name>Mg(2+)</name>
        <dbReference type="ChEBI" id="CHEBI:18420"/>
    </cofactor>
    <cofactor evidence="14">
        <name>Mn(2+)</name>
        <dbReference type="ChEBI" id="CHEBI:29035"/>
    </cofactor>
    <text evidence="14">Divalent metal cations. Prefers magnesium or manganese.</text>
</comment>
<keyword evidence="7" id="KW-0464">Manganese</keyword>
<evidence type="ECO:0000256" key="11">
    <source>
        <dbReference type="ARBA" id="ARBA00074565"/>
    </source>
</evidence>
<feature type="binding site" evidence="14">
    <location>
        <position position="249"/>
    </location>
    <ligand>
        <name>a divalent metal cation</name>
        <dbReference type="ChEBI" id="CHEBI:60240"/>
    </ligand>
</feature>
<feature type="binding site" evidence="14">
    <location>
        <position position="250"/>
    </location>
    <ligand>
        <name>a divalent metal cation</name>
        <dbReference type="ChEBI" id="CHEBI:60240"/>
    </ligand>
</feature>
<dbReference type="SUPFAM" id="SSF51735">
    <property type="entry name" value="NAD(P)-binding Rossmann-fold domains"/>
    <property type="match status" value="1"/>
</dbReference>
<dbReference type="InterPro" id="IPR012301">
    <property type="entry name" value="Malic_N_dom"/>
</dbReference>
<evidence type="ECO:0000256" key="1">
    <source>
        <dbReference type="ARBA" id="ARBA00001911"/>
    </source>
</evidence>
<proteinExistence type="inferred from homology"/>
<evidence type="ECO:0000256" key="3">
    <source>
        <dbReference type="ARBA" id="ARBA00008785"/>
    </source>
</evidence>
<dbReference type="EMBL" id="AIDT01000005">
    <property type="protein sequence ID" value="EIA14362.1"/>
    <property type="molecule type" value="Genomic_DNA"/>
</dbReference>
<evidence type="ECO:0000256" key="6">
    <source>
        <dbReference type="ARBA" id="ARBA00023027"/>
    </source>
</evidence>
<dbReference type="NCBIfam" id="NF010052">
    <property type="entry name" value="PRK13529.1"/>
    <property type="match status" value="1"/>
</dbReference>
<gene>
    <name evidence="18" type="ORF">ST398NM02_0847</name>
</gene>
<keyword evidence="5 14" id="KW-0479">Metal-binding</keyword>
<feature type="binding site" evidence="13">
    <location>
        <position position="418"/>
    </location>
    <ligand>
        <name>(S)-malate</name>
        <dbReference type="ChEBI" id="CHEBI:15589"/>
    </ligand>
</feature>
<organism evidence="18 19">
    <name type="scientific">Staphylococcus aureus subsp. aureus DR10</name>
    <dbReference type="NCBI Taxonomy" id="1155079"/>
    <lineage>
        <taxon>Bacteria</taxon>
        <taxon>Bacillati</taxon>
        <taxon>Bacillota</taxon>
        <taxon>Bacilli</taxon>
        <taxon>Bacillales</taxon>
        <taxon>Staphylococcaceae</taxon>
        <taxon>Staphylococcus</taxon>
    </lineage>
</organism>
<dbReference type="FunFam" id="3.40.50.720:FF:000182">
    <property type="entry name" value="NAD-dependent malic enzyme"/>
    <property type="match status" value="1"/>
</dbReference>
<dbReference type="Gene3D" id="3.40.50.720">
    <property type="entry name" value="NAD(P)-binding Rossmann-like Domain"/>
    <property type="match status" value="1"/>
</dbReference>
<dbReference type="InterPro" id="IPR048182">
    <property type="entry name" value="Malolactic_enz"/>
</dbReference>
<reference evidence="18 19" key="1">
    <citation type="journal article" date="2012" name="MBio">
        <title>Identification of a highly transmissible animal-independent Staphylococcus aureus ST398 clone with distinct genomic and cell adhesion properties.</title>
        <authorList>
            <person name="Uhlemann A.C."/>
            <person name="Porcella S.F."/>
            <person name="Trivedi S."/>
            <person name="Sullivan S.B."/>
            <person name="Hafer C."/>
            <person name="Kennedy A.D."/>
            <person name="Barbian K.D."/>
            <person name="McCarthy A.J."/>
            <person name="Street C."/>
            <person name="Hirschberg D.L."/>
            <person name="Lipkin W.I."/>
            <person name="Lindsay J.A."/>
            <person name="DeLeo F.R."/>
            <person name="Lowy F.D."/>
        </authorList>
    </citation>
    <scope>NUCLEOTIDE SEQUENCE [LARGE SCALE GENOMIC DNA]</scope>
    <source>
        <strain evidence="18 19">DR10</strain>
    </source>
</reference>
<evidence type="ECO:0000259" key="17">
    <source>
        <dbReference type="SMART" id="SM01274"/>
    </source>
</evidence>
<feature type="binding site" evidence="13">
    <location>
        <position position="462"/>
    </location>
    <ligand>
        <name>(S)-malate</name>
        <dbReference type="ChEBI" id="CHEBI:15589"/>
    </ligand>
</feature>
<feature type="binding site" evidence="14">
    <location>
        <position position="273"/>
    </location>
    <ligand>
        <name>a divalent metal cation</name>
        <dbReference type="ChEBI" id="CHEBI:60240"/>
    </ligand>
</feature>
<evidence type="ECO:0000259" key="16">
    <source>
        <dbReference type="SMART" id="SM00919"/>
    </source>
</evidence>
<dbReference type="InterPro" id="IPR037062">
    <property type="entry name" value="Malic_N_dom_sf"/>
</dbReference>
<keyword evidence="6" id="KW-0520">NAD</keyword>
<dbReference type="SMART" id="SM01274">
    <property type="entry name" value="malic"/>
    <property type="match status" value="1"/>
</dbReference>
<evidence type="ECO:0000256" key="13">
    <source>
        <dbReference type="PIRSR" id="PIRSR000106-2"/>
    </source>
</evidence>
<dbReference type="InterPro" id="IPR036291">
    <property type="entry name" value="NAD(P)-bd_dom_sf"/>
</dbReference>
<evidence type="ECO:0000313" key="19">
    <source>
        <dbReference type="Proteomes" id="UP000003093"/>
    </source>
</evidence>
<sequence>MRLRFYNLTNIKDDFMKGIELLNNPFLNKGIAFTNEERKQLGLEGLLPANVRTLEQQAEQCYEQFKAKQTDFEKRLFLMAIFNRNRTLFYKLTSEHLVEFMPIIYDPVIAQSIEQYNENFSRPQDAVFLSVDRQDQIEQELRNVANGRDIRLIVVTDAEGILGIGDWGVDGVDIAIGKLIVYTAAAGINPSQVLPVSLDVGTNNEQLLNDDLYLGNRHKRVDDETYYAFVDKFVSAVRKEYPNALLHWEDFGRGHAKNILDKYEDTLPTFNDDIQGTGIVTLAGVLGALNISKVNYTNQTFLVYGGGTAGMGITNILKDELIKQGVSEEKANQHFYIMDKQGLLFDDMDDLTEAQQVFAKNRNEFSKTVNWKNLKEVIENIKPTVLIGTSTQTGAFTEDAVKEMLKHTERPMIFPLSNPTKLAEATAQDLLKWTNGKALIGTGIPYNDIEYNGVNYSIGQANNALMYPGLGLGLIASKAKKVNQQILSAASHALGGMVNPDEPGAAVLPPVEKIHQCSRAIAKAVAQSVIDQGLNAETIDDIDKAIEAEIWYPEYKSYI</sequence>
<evidence type="ECO:0000256" key="9">
    <source>
        <dbReference type="ARBA" id="ARBA00051739"/>
    </source>
</evidence>
<dbReference type="Gene3D" id="3.40.50.10380">
    <property type="entry name" value="Malic enzyme, N-terminal domain"/>
    <property type="match status" value="1"/>
</dbReference>
<dbReference type="SUPFAM" id="SSF53223">
    <property type="entry name" value="Aminoacid dehydrogenase-like, N-terminal domain"/>
    <property type="match status" value="1"/>
</dbReference>
<dbReference type="GO" id="GO:0030145">
    <property type="term" value="F:manganese ion binding"/>
    <property type="evidence" value="ECO:0007669"/>
    <property type="project" value="UniProtKB-ARBA"/>
</dbReference>
<evidence type="ECO:0000256" key="7">
    <source>
        <dbReference type="ARBA" id="ARBA00023211"/>
    </source>
</evidence>
<dbReference type="GO" id="GO:0016491">
    <property type="term" value="F:oxidoreductase activity"/>
    <property type="evidence" value="ECO:0007669"/>
    <property type="project" value="UniProtKB-KW"/>
</dbReference>
<dbReference type="AlphaFoldDB" id="A0ABC9Q119"/>
<comment type="caution">
    <text evidence="18">The sequence shown here is derived from an EMBL/GenBank/DDBJ whole genome shotgun (WGS) entry which is preliminary data.</text>
</comment>
<dbReference type="PIRSF" id="PIRSF000106">
    <property type="entry name" value="ME"/>
    <property type="match status" value="1"/>
</dbReference>
<dbReference type="Proteomes" id="UP000003093">
    <property type="component" value="Unassembled WGS sequence"/>
</dbReference>
<dbReference type="PRINTS" id="PR00072">
    <property type="entry name" value="MALOXRDTASE"/>
</dbReference>
<keyword evidence="8" id="KW-0456">Lyase</keyword>
<dbReference type="Pfam" id="PF03949">
    <property type="entry name" value="Malic_M"/>
    <property type="match status" value="1"/>
</dbReference>
<name>A0ABC9Q119_STAA5</name>
<comment type="catalytic activity">
    <reaction evidence="9">
        <text>(S)-malate + H(+) = (S)-lactate + CO2</text>
        <dbReference type="Rhea" id="RHEA:46276"/>
        <dbReference type="ChEBI" id="CHEBI:15378"/>
        <dbReference type="ChEBI" id="CHEBI:15589"/>
        <dbReference type="ChEBI" id="CHEBI:16526"/>
        <dbReference type="ChEBI" id="CHEBI:16651"/>
        <dbReference type="EC" id="4.1.1.101"/>
    </reaction>
</comment>
<evidence type="ECO:0000256" key="4">
    <source>
        <dbReference type="ARBA" id="ARBA00011738"/>
    </source>
</evidence>
<evidence type="ECO:0000256" key="12">
    <source>
        <dbReference type="PIRSR" id="PIRSR000106-1"/>
    </source>
</evidence>
<dbReference type="GO" id="GO:0043464">
    <property type="term" value="P:malolactic fermentation"/>
    <property type="evidence" value="ECO:0007669"/>
    <property type="project" value="UniProtKB-ARBA"/>
</dbReference>
<feature type="active site" description="Proton acceptor" evidence="12">
    <location>
        <position position="178"/>
    </location>
</feature>
<keyword evidence="18" id="KW-0560">Oxidoreductase</keyword>